<accession>A0ABQ4S779</accession>
<comment type="caution">
    <text evidence="1">The sequence shown here is derived from an EMBL/GenBank/DDBJ whole genome shotgun (WGS) entry which is preliminary data.</text>
</comment>
<dbReference type="Proteomes" id="UP001055125">
    <property type="component" value="Unassembled WGS sequence"/>
</dbReference>
<sequence>MLLPGLYNNLAGFYHAGIPCNVQSPKVSVRIACAGEASNVPFRTGFRPAPMRKSGMIVQTIGSATAARALS</sequence>
<reference evidence="1" key="1">
    <citation type="journal article" date="2021" name="Front. Microbiol.">
        <title>Comprehensive Comparative Genomics and Phenotyping of Methylobacterium Species.</title>
        <authorList>
            <person name="Alessa O."/>
            <person name="Ogura Y."/>
            <person name="Fujitani Y."/>
            <person name="Takami H."/>
            <person name="Hayashi T."/>
            <person name="Sahin N."/>
            <person name="Tani A."/>
        </authorList>
    </citation>
    <scope>NUCLEOTIDE SEQUENCE</scope>
    <source>
        <strain evidence="1">DSM 19015</strain>
    </source>
</reference>
<reference evidence="1" key="2">
    <citation type="submission" date="2021-08" db="EMBL/GenBank/DDBJ databases">
        <authorList>
            <person name="Tani A."/>
            <person name="Ola A."/>
            <person name="Ogura Y."/>
            <person name="Katsura K."/>
            <person name="Hayashi T."/>
        </authorList>
    </citation>
    <scope>NUCLEOTIDE SEQUENCE</scope>
    <source>
        <strain evidence="1">DSM 19015</strain>
    </source>
</reference>
<dbReference type="EMBL" id="BPQP01000101">
    <property type="protein sequence ID" value="GJD97724.1"/>
    <property type="molecule type" value="Genomic_DNA"/>
</dbReference>
<evidence type="ECO:0000313" key="2">
    <source>
        <dbReference type="Proteomes" id="UP001055125"/>
    </source>
</evidence>
<evidence type="ECO:0000313" key="1">
    <source>
        <dbReference type="EMBL" id="GJD97724.1"/>
    </source>
</evidence>
<name>A0ABQ4S779_9HYPH</name>
<protein>
    <submittedName>
        <fullName evidence="1">Uncharacterized protein</fullName>
    </submittedName>
</protein>
<organism evidence="1 2">
    <name type="scientific">Methylobacterium iners</name>
    <dbReference type="NCBI Taxonomy" id="418707"/>
    <lineage>
        <taxon>Bacteria</taxon>
        <taxon>Pseudomonadati</taxon>
        <taxon>Pseudomonadota</taxon>
        <taxon>Alphaproteobacteria</taxon>
        <taxon>Hyphomicrobiales</taxon>
        <taxon>Methylobacteriaceae</taxon>
        <taxon>Methylobacterium</taxon>
    </lineage>
</organism>
<keyword evidence="2" id="KW-1185">Reference proteome</keyword>
<proteinExistence type="predicted"/>
<gene>
    <name evidence="1" type="ORF">OCOJLMKI_4957</name>
</gene>